<evidence type="ECO:0000313" key="8">
    <source>
        <dbReference type="EMBL" id="CAG7560658.1"/>
    </source>
</evidence>
<evidence type="ECO:0000259" key="7">
    <source>
        <dbReference type="Pfam" id="PF24883"/>
    </source>
</evidence>
<keyword evidence="5" id="KW-0472">Membrane</keyword>
<dbReference type="GO" id="GO:0016491">
    <property type="term" value="F:oxidoreductase activity"/>
    <property type="evidence" value="ECO:0007669"/>
    <property type="project" value="UniProtKB-KW"/>
</dbReference>
<keyword evidence="4" id="KW-0175">Coiled coil</keyword>
<dbReference type="InterPro" id="IPR051609">
    <property type="entry name" value="NmrA/Isoflavone_reductase-like"/>
</dbReference>
<feature type="transmembrane region" description="Helical" evidence="5">
    <location>
        <begin position="647"/>
        <end position="668"/>
    </location>
</feature>
<proteinExistence type="predicted"/>
<protein>
    <recommendedName>
        <fullName evidence="10">NAD(P)-binding domain-containing protein</fullName>
    </recommendedName>
</protein>
<feature type="coiled-coil region" evidence="4">
    <location>
        <begin position="420"/>
        <end position="447"/>
    </location>
</feature>
<keyword evidence="5" id="KW-1133">Transmembrane helix</keyword>
<keyword evidence="1" id="KW-0677">Repeat</keyword>
<feature type="domain" description="NmrA-like" evidence="6">
    <location>
        <begin position="6"/>
        <end position="228"/>
    </location>
</feature>
<dbReference type="AlphaFoldDB" id="A0A8J2INN0"/>
<dbReference type="InterPro" id="IPR045312">
    <property type="entry name" value="PCBER-like"/>
</dbReference>
<feature type="domain" description="Nephrocystin 3-like N-terminal" evidence="7">
    <location>
        <begin position="472"/>
        <end position="596"/>
    </location>
</feature>
<evidence type="ECO:0008006" key="10">
    <source>
        <dbReference type="Google" id="ProtNLM"/>
    </source>
</evidence>
<evidence type="ECO:0000256" key="1">
    <source>
        <dbReference type="ARBA" id="ARBA00022737"/>
    </source>
</evidence>
<evidence type="ECO:0000259" key="6">
    <source>
        <dbReference type="Pfam" id="PF05368"/>
    </source>
</evidence>
<evidence type="ECO:0000256" key="3">
    <source>
        <dbReference type="ARBA" id="ARBA00023002"/>
    </source>
</evidence>
<dbReference type="Pfam" id="PF24883">
    <property type="entry name" value="NPHP3_N"/>
    <property type="match status" value="1"/>
</dbReference>
<dbReference type="EMBL" id="CAJSTJ010000136">
    <property type="protein sequence ID" value="CAG7560658.1"/>
    <property type="molecule type" value="Genomic_DNA"/>
</dbReference>
<dbReference type="Proteomes" id="UP000693738">
    <property type="component" value="Unassembled WGS sequence"/>
</dbReference>
<evidence type="ECO:0000313" key="9">
    <source>
        <dbReference type="Proteomes" id="UP000693738"/>
    </source>
</evidence>
<sequence length="698" mass="77627">MAPPLKNIAIVGGSGRVGAFITKALHQYNQVNLTVITRASSKVTDYPSPIKVIKVPDGYPQTEIVKAFRGKDAVILAVGFAGEHHLPSLARASVEAGVKRLIASGFGVDASNQAAAEVFPVAANKVAMIKDLKSLEQPGWSWTDVACGVFLDFCIQVGFFGINPANKKAEIWDDGNAKFTATTREAIGQAVVGILNHPEETHNRTVFISSTELSLNEILAEEQRLAGKDGWDISYVKTEDEIPRAREAAMTATEVMPRLMAVGRIGLAINMLDRIGDMSDPLGITASVIAVLQLAVTATKYLKDVKNGSADRLRLRDELRSTVCLVEMLKDRVEDIDDESETEETLQPASMKALVGPLSMFEQVLQDIVTKLEPQARLRRLVKPIPWPFDKKDISEMLACLERLKSHFNLIIQNDLHELAKLSNLKLDDLKDKVDAFENRVRNEEASKIISWISPISFRAKQDDILDSTEPGTGTWLLEHGTFQSWMRGDIDKLWCPGIPGAGKTSLISLIIRHMGDQARTADKTCLYVYCDYNRRAEQTTAALLSSLLQQVLQHSMHQPLSPEVSLLYSQHQRYGTRPTQAQVTELLRTLASSQATKLQISAQNDDIAKFREAQISQKYRLSRHVRADPKLKDDIIETIIKKSQGMWVTLPVFPFSFMGANWAGFYYQNFISNRSRTRSTVKRQAPEAVDLAEAVLF</sequence>
<gene>
    <name evidence="8" type="ORF">FEQUK3_LOCUS6392</name>
</gene>
<evidence type="ECO:0000256" key="4">
    <source>
        <dbReference type="SAM" id="Coils"/>
    </source>
</evidence>
<name>A0A8J2INN0_FUSEQ</name>
<dbReference type="InterPro" id="IPR008030">
    <property type="entry name" value="NmrA-like"/>
</dbReference>
<dbReference type="CDD" id="cd05259">
    <property type="entry name" value="PCBER_SDR_a"/>
    <property type="match status" value="1"/>
</dbReference>
<evidence type="ECO:0000256" key="2">
    <source>
        <dbReference type="ARBA" id="ARBA00022857"/>
    </source>
</evidence>
<accession>A0A8J2INN0</accession>
<dbReference type="PANTHER" id="PTHR47706">
    <property type="entry name" value="NMRA-LIKE FAMILY PROTEIN"/>
    <property type="match status" value="1"/>
</dbReference>
<dbReference type="Pfam" id="PF05368">
    <property type="entry name" value="NmrA"/>
    <property type="match status" value="1"/>
</dbReference>
<dbReference type="InterPro" id="IPR056884">
    <property type="entry name" value="NPHP3-like_N"/>
</dbReference>
<keyword evidence="3" id="KW-0560">Oxidoreductase</keyword>
<keyword evidence="2" id="KW-0521">NADP</keyword>
<organism evidence="8 9">
    <name type="scientific">Fusarium equiseti</name>
    <name type="common">Fusarium scirpi</name>
    <dbReference type="NCBI Taxonomy" id="61235"/>
    <lineage>
        <taxon>Eukaryota</taxon>
        <taxon>Fungi</taxon>
        <taxon>Dikarya</taxon>
        <taxon>Ascomycota</taxon>
        <taxon>Pezizomycotina</taxon>
        <taxon>Sordariomycetes</taxon>
        <taxon>Hypocreomycetidae</taxon>
        <taxon>Hypocreales</taxon>
        <taxon>Nectriaceae</taxon>
        <taxon>Fusarium</taxon>
        <taxon>Fusarium incarnatum-equiseti species complex</taxon>
    </lineage>
</organism>
<comment type="caution">
    <text evidence="8">The sequence shown here is derived from an EMBL/GenBank/DDBJ whole genome shotgun (WGS) entry which is preliminary data.</text>
</comment>
<reference evidence="8" key="1">
    <citation type="submission" date="2021-05" db="EMBL/GenBank/DDBJ databases">
        <authorList>
            <person name="Khan N."/>
        </authorList>
    </citation>
    <scope>NUCLEOTIDE SEQUENCE</scope>
</reference>
<evidence type="ECO:0000256" key="5">
    <source>
        <dbReference type="SAM" id="Phobius"/>
    </source>
</evidence>
<dbReference type="PANTHER" id="PTHR47706:SF9">
    <property type="entry name" value="NMRA-LIKE DOMAIN-CONTAINING PROTEIN-RELATED"/>
    <property type="match status" value="1"/>
</dbReference>
<keyword evidence="5" id="KW-0812">Transmembrane</keyword>